<dbReference type="AlphaFoldDB" id="A0A0C9Z945"/>
<dbReference type="HOGENOM" id="CLU_3129888_0_0_1"/>
<proteinExistence type="predicted"/>
<protein>
    <submittedName>
        <fullName evidence="1">Uncharacterized protein</fullName>
    </submittedName>
</protein>
<name>A0A0C9Z945_9AGAM</name>
<reference evidence="1 2" key="1">
    <citation type="submission" date="2014-04" db="EMBL/GenBank/DDBJ databases">
        <authorList>
            <consortium name="DOE Joint Genome Institute"/>
            <person name="Kuo A."/>
            <person name="Kohler A."/>
            <person name="Costa M.D."/>
            <person name="Nagy L.G."/>
            <person name="Floudas D."/>
            <person name="Copeland A."/>
            <person name="Barry K.W."/>
            <person name="Cichocki N."/>
            <person name="Veneault-Fourrey C."/>
            <person name="LaButti K."/>
            <person name="Lindquist E.A."/>
            <person name="Lipzen A."/>
            <person name="Lundell T."/>
            <person name="Morin E."/>
            <person name="Murat C."/>
            <person name="Sun H."/>
            <person name="Tunlid A."/>
            <person name="Henrissat B."/>
            <person name="Grigoriev I.V."/>
            <person name="Hibbett D.S."/>
            <person name="Martin F."/>
            <person name="Nordberg H.P."/>
            <person name="Cantor M.N."/>
            <person name="Hua S.X."/>
        </authorList>
    </citation>
    <scope>NUCLEOTIDE SEQUENCE [LARGE SCALE GENOMIC DNA]</scope>
    <source>
        <strain evidence="1 2">441</strain>
    </source>
</reference>
<gene>
    <name evidence="1" type="ORF">PISMIDRAFT_676774</name>
</gene>
<keyword evidence="2" id="KW-1185">Reference proteome</keyword>
<reference evidence="2" key="2">
    <citation type="submission" date="2015-01" db="EMBL/GenBank/DDBJ databases">
        <title>Evolutionary Origins and Diversification of the Mycorrhizal Mutualists.</title>
        <authorList>
            <consortium name="DOE Joint Genome Institute"/>
            <consortium name="Mycorrhizal Genomics Consortium"/>
            <person name="Kohler A."/>
            <person name="Kuo A."/>
            <person name="Nagy L.G."/>
            <person name="Floudas D."/>
            <person name="Copeland A."/>
            <person name="Barry K.W."/>
            <person name="Cichocki N."/>
            <person name="Veneault-Fourrey C."/>
            <person name="LaButti K."/>
            <person name="Lindquist E.A."/>
            <person name="Lipzen A."/>
            <person name="Lundell T."/>
            <person name="Morin E."/>
            <person name="Murat C."/>
            <person name="Riley R."/>
            <person name="Ohm R."/>
            <person name="Sun H."/>
            <person name="Tunlid A."/>
            <person name="Henrissat B."/>
            <person name="Grigoriev I.V."/>
            <person name="Hibbett D.S."/>
            <person name="Martin F."/>
        </authorList>
    </citation>
    <scope>NUCLEOTIDE SEQUENCE [LARGE SCALE GENOMIC DNA]</scope>
    <source>
        <strain evidence="2">441</strain>
    </source>
</reference>
<evidence type="ECO:0000313" key="1">
    <source>
        <dbReference type="EMBL" id="KIK25841.1"/>
    </source>
</evidence>
<organism evidence="1 2">
    <name type="scientific">Pisolithus microcarpus 441</name>
    <dbReference type="NCBI Taxonomy" id="765257"/>
    <lineage>
        <taxon>Eukaryota</taxon>
        <taxon>Fungi</taxon>
        <taxon>Dikarya</taxon>
        <taxon>Basidiomycota</taxon>
        <taxon>Agaricomycotina</taxon>
        <taxon>Agaricomycetes</taxon>
        <taxon>Agaricomycetidae</taxon>
        <taxon>Boletales</taxon>
        <taxon>Sclerodermatineae</taxon>
        <taxon>Pisolithaceae</taxon>
        <taxon>Pisolithus</taxon>
    </lineage>
</organism>
<sequence>SGICSLTENLNRGMIRDKMQPSSIQFFPISRVSCYDAASRCPQTAYRTPR</sequence>
<dbReference type="EMBL" id="KN833705">
    <property type="protein sequence ID" value="KIK25841.1"/>
    <property type="molecule type" value="Genomic_DNA"/>
</dbReference>
<feature type="non-terminal residue" evidence="1">
    <location>
        <position position="1"/>
    </location>
</feature>
<dbReference type="Proteomes" id="UP000054018">
    <property type="component" value="Unassembled WGS sequence"/>
</dbReference>
<accession>A0A0C9Z945</accession>
<evidence type="ECO:0000313" key="2">
    <source>
        <dbReference type="Proteomes" id="UP000054018"/>
    </source>
</evidence>